<evidence type="ECO:0000313" key="2">
    <source>
        <dbReference type="EMBL" id="EEC48896.1"/>
    </source>
</evidence>
<dbReference type="KEGG" id="pti:PHATRDRAFT_45632"/>
<dbReference type="InParanoid" id="B7FYC2"/>
<evidence type="ECO:0000256" key="1">
    <source>
        <dbReference type="SAM" id="MobiDB-lite"/>
    </source>
</evidence>
<evidence type="ECO:0000313" key="3">
    <source>
        <dbReference type="Proteomes" id="UP000000759"/>
    </source>
</evidence>
<dbReference type="Proteomes" id="UP000000759">
    <property type="component" value="Chromosome 7"/>
</dbReference>
<dbReference type="GeneID" id="7200668"/>
<gene>
    <name evidence="2" type="ORF">PHATRDRAFT_45632</name>
</gene>
<dbReference type="RefSeq" id="XP_002179910.1">
    <property type="nucleotide sequence ID" value="XM_002179874.1"/>
</dbReference>
<proteinExistence type="predicted"/>
<reference evidence="3" key="2">
    <citation type="submission" date="2008-08" db="EMBL/GenBank/DDBJ databases">
        <authorList>
            <consortium name="Diatom Consortium"/>
            <person name="Grigoriev I."/>
            <person name="Grimwood J."/>
            <person name="Kuo A."/>
            <person name="Otillar R.P."/>
            <person name="Salamov A."/>
            <person name="Detter J.C."/>
            <person name="Lindquist E."/>
            <person name="Shapiro H."/>
            <person name="Lucas S."/>
            <person name="Glavina del Rio T."/>
            <person name="Pitluck S."/>
            <person name="Rokhsar D."/>
            <person name="Bowler C."/>
        </authorList>
    </citation>
    <scope>GENOME REANNOTATION</scope>
    <source>
        <strain evidence="3">CCAP 1055/1</strain>
    </source>
</reference>
<keyword evidence="3" id="KW-1185">Reference proteome</keyword>
<dbReference type="OrthoDB" id="49316at2759"/>
<organism evidence="2 3">
    <name type="scientific">Phaeodactylum tricornutum (strain CCAP 1055/1)</name>
    <dbReference type="NCBI Taxonomy" id="556484"/>
    <lineage>
        <taxon>Eukaryota</taxon>
        <taxon>Sar</taxon>
        <taxon>Stramenopiles</taxon>
        <taxon>Ochrophyta</taxon>
        <taxon>Bacillariophyta</taxon>
        <taxon>Bacillariophyceae</taxon>
        <taxon>Bacillariophycidae</taxon>
        <taxon>Naviculales</taxon>
        <taxon>Phaeodactylaceae</taxon>
        <taxon>Phaeodactylum</taxon>
    </lineage>
</organism>
<feature type="region of interest" description="Disordered" evidence="1">
    <location>
        <begin position="161"/>
        <end position="185"/>
    </location>
</feature>
<dbReference type="EMBL" id="CM000610">
    <property type="protein sequence ID" value="EEC48896.1"/>
    <property type="molecule type" value="Genomic_DNA"/>
</dbReference>
<name>B7FYC2_PHATC</name>
<protein>
    <submittedName>
        <fullName evidence="2">Uncharacterized protein</fullName>
    </submittedName>
</protein>
<dbReference type="PaxDb" id="2850-Phatr45632"/>
<sequence length="429" mass="48646">MGCLLSWRDSNNLRIQGLRKRQATGCATVCSYQVTKSTMMTALTQRNHHHCGIGGCNETENLNTHTNPHADIGPEINLCPTPRMIQNSTDTLPLGDSDEEVSGSAIPPRSPKSCSELPNLPCFTRSPQPIKRHRSLPSPNRRFIFGQFWEKNECDEEVHFSKVPPTTDVSATSSTSTNPQGAGRPVATINNFDIRCLAPPAHRRVQSEYFRDIHELSPHSKQSLPRLPAPLMRFYHQGTRTSLNGMYPMNTPRSILRESSYRRLITSNHDTSPRNQAAFVDMGHRNGSFNLTRTLRQFPLSKSEQEDCSLHSDTASTSISQDCTSKKVQFDPRVVVTEFEDNIPREWFNEQELERFQCDTIMLARRYLLNHPELIPEYSRPKLDPVTCTLRKKALFSMPILSSDDDLLPRSPPVPGIVKTSRWHEVADR</sequence>
<accession>B7FYC2</accession>
<reference evidence="2 3" key="1">
    <citation type="journal article" date="2008" name="Nature">
        <title>The Phaeodactylum genome reveals the evolutionary history of diatom genomes.</title>
        <authorList>
            <person name="Bowler C."/>
            <person name="Allen A.E."/>
            <person name="Badger J.H."/>
            <person name="Grimwood J."/>
            <person name="Jabbari K."/>
            <person name="Kuo A."/>
            <person name="Maheswari U."/>
            <person name="Martens C."/>
            <person name="Maumus F."/>
            <person name="Otillar R.P."/>
            <person name="Rayko E."/>
            <person name="Salamov A."/>
            <person name="Vandepoele K."/>
            <person name="Beszteri B."/>
            <person name="Gruber A."/>
            <person name="Heijde M."/>
            <person name="Katinka M."/>
            <person name="Mock T."/>
            <person name="Valentin K."/>
            <person name="Verret F."/>
            <person name="Berges J.A."/>
            <person name="Brownlee C."/>
            <person name="Cadoret J.P."/>
            <person name="Chiovitti A."/>
            <person name="Choi C.J."/>
            <person name="Coesel S."/>
            <person name="De Martino A."/>
            <person name="Detter J.C."/>
            <person name="Durkin C."/>
            <person name="Falciatore A."/>
            <person name="Fournet J."/>
            <person name="Haruta M."/>
            <person name="Huysman M.J."/>
            <person name="Jenkins B.D."/>
            <person name="Jiroutova K."/>
            <person name="Jorgensen R.E."/>
            <person name="Joubert Y."/>
            <person name="Kaplan A."/>
            <person name="Kroger N."/>
            <person name="Kroth P.G."/>
            <person name="La Roche J."/>
            <person name="Lindquist E."/>
            <person name="Lommer M."/>
            <person name="Martin-Jezequel V."/>
            <person name="Lopez P.J."/>
            <person name="Lucas S."/>
            <person name="Mangogna M."/>
            <person name="McGinnis K."/>
            <person name="Medlin L.K."/>
            <person name="Montsant A."/>
            <person name="Oudot-Le Secq M.P."/>
            <person name="Napoli C."/>
            <person name="Obornik M."/>
            <person name="Parker M.S."/>
            <person name="Petit J.L."/>
            <person name="Porcel B.M."/>
            <person name="Poulsen N."/>
            <person name="Robison M."/>
            <person name="Rychlewski L."/>
            <person name="Rynearson T.A."/>
            <person name="Schmutz J."/>
            <person name="Shapiro H."/>
            <person name="Siaut M."/>
            <person name="Stanley M."/>
            <person name="Sussman M.R."/>
            <person name="Taylor A.R."/>
            <person name="Vardi A."/>
            <person name="von Dassow P."/>
            <person name="Vyverman W."/>
            <person name="Willis A."/>
            <person name="Wyrwicz L.S."/>
            <person name="Rokhsar D.S."/>
            <person name="Weissenbach J."/>
            <person name="Armbrust E.V."/>
            <person name="Green B.R."/>
            <person name="Van de Peer Y."/>
            <person name="Grigoriev I.V."/>
        </authorList>
    </citation>
    <scope>NUCLEOTIDE SEQUENCE [LARGE SCALE GENOMIC DNA]</scope>
    <source>
        <strain evidence="2 3">CCAP 1055/1</strain>
    </source>
</reference>
<dbReference type="HOGENOM" id="CLU_706906_0_0_1"/>
<feature type="compositionally biased region" description="Low complexity" evidence="1">
    <location>
        <begin position="166"/>
        <end position="177"/>
    </location>
</feature>
<dbReference type="AlphaFoldDB" id="B7FYC2"/>